<feature type="domain" description="Adenovirus DNA-binding zinc-binding" evidence="12">
    <location>
        <begin position="391"/>
        <end position="499"/>
    </location>
</feature>
<evidence type="ECO:0000313" key="13">
    <source>
        <dbReference type="EMBL" id="ADM53803.1"/>
    </source>
</evidence>
<dbReference type="SUPFAM" id="SSF47724">
    <property type="entry name" value="Domain of early E2A DNA-binding protein, ADDBP"/>
    <property type="match status" value="1"/>
</dbReference>
<keyword evidence="5" id="KW-0235">DNA replication</keyword>
<keyword evidence="3" id="KW-1048">Host nucleus</keyword>
<dbReference type="InterPro" id="IPR036362">
    <property type="entry name" value="Adenovirus_DNA-bd_N_sf"/>
</dbReference>
<keyword evidence="1" id="KW-0244">Early protein</keyword>
<dbReference type="InterPro" id="IPR036367">
    <property type="entry name" value="Ad_DBP_C_sf"/>
</dbReference>
<evidence type="ECO:0000256" key="10">
    <source>
        <dbReference type="SAM" id="MobiDB-lite"/>
    </source>
</evidence>
<dbReference type="OrthoDB" id="4492at10239"/>
<dbReference type="Gene3D" id="1.10.269.10">
    <property type="entry name" value="Adenovirus DNA-binding, N-terminal domain"/>
    <property type="match status" value="1"/>
</dbReference>
<dbReference type="GO" id="GO:0039693">
    <property type="term" value="P:viral DNA genome replication"/>
    <property type="evidence" value="ECO:0007669"/>
    <property type="project" value="UniProtKB-KW"/>
</dbReference>
<keyword evidence="14" id="KW-1185">Reference proteome</keyword>
<feature type="compositionally biased region" description="Acidic residues" evidence="10">
    <location>
        <begin position="111"/>
        <end position="139"/>
    </location>
</feature>
<evidence type="ECO:0000313" key="14">
    <source>
        <dbReference type="Proteomes" id="UP000110521"/>
    </source>
</evidence>
<organism evidence="13 14">
    <name type="scientific">Turkey adenovirus 1</name>
    <dbReference type="NCBI Taxonomy" id="878329"/>
    <lineage>
        <taxon>Viruses</taxon>
        <taxon>Varidnaviria</taxon>
        <taxon>Bamfordvirae</taxon>
        <taxon>Preplasmiviricota</taxon>
        <taxon>Polisuviricotina</taxon>
        <taxon>Pharingeaviricetes</taxon>
        <taxon>Rowavirales</taxon>
        <taxon>Adenoviridae</taxon>
        <taxon>Aviadenovirus</taxon>
        <taxon>Aviadenovirus gallopavoprimum</taxon>
        <taxon>Turkey aviadenovirus B</taxon>
    </lineage>
</organism>
<reference evidence="13 14" key="1">
    <citation type="journal article" date="2010" name="Virus Res.">
        <title>The first complete genome sequence of a non-chicken aviadenovirus, proposed to be turkey adenovirus 1.</title>
        <authorList>
            <person name="Kajan G.L."/>
            <person name="Stefancsik R."/>
            <person name="Ursu K."/>
            <person name="Palya V."/>
            <person name="Benko M."/>
        </authorList>
    </citation>
    <scope>NUCLEOTIDE SEQUENCE [LARGE SCALE GENOMIC DNA]</scope>
    <source>
        <strain evidence="13 14">D90/2</strain>
    </source>
</reference>
<dbReference type="GeneID" id="9797261"/>
<feature type="region of interest" description="Disordered" evidence="10">
    <location>
        <begin position="1"/>
        <end position="172"/>
    </location>
</feature>
<evidence type="ECO:0000256" key="6">
    <source>
        <dbReference type="ARBA" id="ARBA00022723"/>
    </source>
</evidence>
<sequence>MQKVPATGSDRAGRVGAASRGGGRASSAHGEAGGGSTGLKRSAASAKLEESGTTGVGVGGRGSTKRLATSKTTPPAQRRGGAGASAARRADPPPAPRSRAHRPPTPRDDPDASDEEEEEVEEVPLEADEDDGEAEEDAAFAEAARDAEEAREDEEEEDEEGAGGPAPTLKDPVEYGAQRAMGYLSALCDSLDLRWEGCTINPDDAIWSKLAGTYMRRTRPDFRLTFSSYDSFHCQLGRFLAAILYGKAGLEPRFTPGGAYVWRHGWPDSGAGGGMPKCLHGLPMVLKPRTVELNPSSEAGRRALAEQGGTIERNRFNRQVVVLRYPQHAVCPKDKDHNGFPYPHAAGSCAMVFTDAEKAVSAMAHDLAWTRALYPRANAARARDFVLISGQCNCNYATEQPVSGRQLPRMIAYRLSGVEDITAEMAAQRADMRAHREHPHTMVFSCCNPQSSGAAGAGGSGGRGLGKAAGGGKNEKSCAWRLSYMDLRLAYVFAGDFVNKVIGGGSAPTRIPEFRWNDGFAFKTEVITPITPLETDDPFA</sequence>
<evidence type="ECO:0000256" key="8">
    <source>
        <dbReference type="ARBA" id="ARBA00023109"/>
    </source>
</evidence>
<dbReference type="KEGG" id="vg:9797261"/>
<feature type="domain" description="Adenovirus DNA-binding zinc-binding" evidence="12">
    <location>
        <begin position="276"/>
        <end position="377"/>
    </location>
</feature>
<evidence type="ECO:0000256" key="2">
    <source>
        <dbReference type="ARBA" id="ARBA00022553"/>
    </source>
</evidence>
<evidence type="ECO:0000256" key="7">
    <source>
        <dbReference type="ARBA" id="ARBA00022833"/>
    </source>
</evidence>
<keyword evidence="8" id="KW-1194">Viral DNA replication</keyword>
<feature type="compositionally biased region" description="Acidic residues" evidence="10">
    <location>
        <begin position="149"/>
        <end position="161"/>
    </location>
</feature>
<dbReference type="GO" id="GO:0006351">
    <property type="term" value="P:DNA-templated transcription"/>
    <property type="evidence" value="ECO:0007669"/>
    <property type="project" value="InterPro"/>
</dbReference>
<evidence type="ECO:0000256" key="5">
    <source>
        <dbReference type="ARBA" id="ARBA00022705"/>
    </source>
</evidence>
<evidence type="ECO:0000256" key="3">
    <source>
        <dbReference type="ARBA" id="ARBA00022562"/>
    </source>
</evidence>
<feature type="compositionally biased region" description="Low complexity" evidence="10">
    <location>
        <begin position="74"/>
        <end position="87"/>
    </location>
</feature>
<feature type="compositionally biased region" description="Low complexity" evidence="10">
    <location>
        <begin position="8"/>
        <end position="18"/>
    </location>
</feature>
<dbReference type="InterPro" id="IPR003176">
    <property type="entry name" value="Adenovirus_DNA-bd_a"/>
</dbReference>
<dbReference type="Gene3D" id="3.90.148.10">
    <property type="entry name" value="Adenovirus DNA-binding, C-terminal domain superfamily/Adenovirus DNA-binding, zinc binding domain"/>
    <property type="match status" value="1"/>
</dbReference>
<protein>
    <submittedName>
        <fullName evidence="13">DBP</fullName>
    </submittedName>
</protein>
<evidence type="ECO:0000259" key="12">
    <source>
        <dbReference type="Pfam" id="PF03728"/>
    </source>
</evidence>
<keyword evidence="9" id="KW-0238">DNA-binding</keyword>
<keyword evidence="4" id="KW-0945">Host-virus interaction</keyword>
<name>E0YC70_9ADEN</name>
<feature type="domain" description="Adenovirus DNA-binding all-alpha" evidence="11">
    <location>
        <begin position="176"/>
        <end position="254"/>
    </location>
</feature>
<dbReference type="Pfam" id="PF03728">
    <property type="entry name" value="Viral_DNA_Zn_bi"/>
    <property type="match status" value="2"/>
</dbReference>
<dbReference type="Pfam" id="PF02236">
    <property type="entry name" value="Viral_DNA_bi"/>
    <property type="match status" value="1"/>
</dbReference>
<dbReference type="GO" id="GO:0006260">
    <property type="term" value="P:DNA replication"/>
    <property type="evidence" value="ECO:0007669"/>
    <property type="project" value="UniProtKB-KW"/>
</dbReference>
<keyword evidence="6" id="KW-0479">Metal-binding</keyword>
<keyword evidence="2" id="KW-0597">Phosphoprotein</keyword>
<evidence type="ECO:0000256" key="4">
    <source>
        <dbReference type="ARBA" id="ARBA00022581"/>
    </source>
</evidence>
<evidence type="ECO:0000256" key="1">
    <source>
        <dbReference type="ARBA" id="ARBA00022518"/>
    </source>
</evidence>
<evidence type="ECO:0000259" key="11">
    <source>
        <dbReference type="Pfam" id="PF02236"/>
    </source>
</evidence>
<dbReference type="SUPFAM" id="SSF57917">
    <property type="entry name" value="Zn-binding domains of ADDBP"/>
    <property type="match status" value="2"/>
</dbReference>
<dbReference type="InterPro" id="IPR036368">
    <property type="entry name" value="ADBP_zn-bd_sf"/>
</dbReference>
<dbReference type="GO" id="GO:0003677">
    <property type="term" value="F:DNA binding"/>
    <property type="evidence" value="ECO:0007669"/>
    <property type="project" value="UniProtKB-KW"/>
</dbReference>
<dbReference type="Proteomes" id="UP000110521">
    <property type="component" value="Segment"/>
</dbReference>
<dbReference type="RefSeq" id="YP_003933591.1">
    <property type="nucleotide sequence ID" value="NC_014564.2"/>
</dbReference>
<dbReference type="InterPro" id="IPR005376">
    <property type="entry name" value="Adenovirus_DNA-bd_zn-bd"/>
</dbReference>
<accession>E0YC70</accession>
<dbReference type="EMBL" id="GU936707">
    <property type="protein sequence ID" value="ADM53803.1"/>
    <property type="molecule type" value="Genomic_DNA"/>
</dbReference>
<evidence type="ECO:0000256" key="9">
    <source>
        <dbReference type="ARBA" id="ARBA00023125"/>
    </source>
</evidence>
<keyword evidence="7" id="KW-0862">Zinc</keyword>
<dbReference type="GO" id="GO:0008270">
    <property type="term" value="F:zinc ion binding"/>
    <property type="evidence" value="ECO:0007669"/>
    <property type="project" value="InterPro"/>
</dbReference>
<proteinExistence type="predicted"/>